<proteinExistence type="inferred from homology"/>
<keyword evidence="4" id="KW-0233">DNA recombination</keyword>
<evidence type="ECO:0000256" key="1">
    <source>
        <dbReference type="ARBA" id="ARBA00009391"/>
    </source>
</evidence>
<dbReference type="InterPro" id="IPR003593">
    <property type="entry name" value="AAA+_ATPase"/>
</dbReference>
<dbReference type="InterPro" id="IPR049428">
    <property type="entry name" value="RecA-like_N"/>
</dbReference>
<evidence type="ECO:0000313" key="6">
    <source>
        <dbReference type="EMBL" id="WQJ52942.1"/>
    </source>
</evidence>
<dbReference type="PANTHER" id="PTHR45900">
    <property type="entry name" value="RECA"/>
    <property type="match status" value="1"/>
</dbReference>
<dbReference type="SMART" id="SM00382">
    <property type="entry name" value="AAA"/>
    <property type="match status" value="1"/>
</dbReference>
<evidence type="ECO:0000256" key="3">
    <source>
        <dbReference type="ARBA" id="ARBA00022840"/>
    </source>
</evidence>
<sequence length="431" mass="47726">MAKKSKSTEVFEGGISSLMSLVSSVDDSAEIIADSSYSNIQEWISTGNYILNACMSGDIYKAVPTGRVVTFSGTSGAGKSFLACSCCREAQKLGYIPIYLDSEGAIDSDFVRRLGVDPNRLIIKKVNTIMETSQFVANLCNKLQEQQDKYGQHDKVIIVLDSLGNLTSEKEREDTLSGSQKADFTKAKDTKAMFRVCATPIAKLQIPWIVVNHVYQSMSFIPQNIQAMGSGIVYNASITIELSAAKLEDKENDSAAKTKAGSDAGTKNGVLVTAKPVKSRFCRPMKVKFQIPYYKKPNPYVGLEQFMTWENSGVCRGNILVQKEYDKLSDAEKKKVYEFTTPAGDTVWCQPKDTARGIVVKHLGRQVSFTEFWSDTVFTPEYLDYINENVIHPIFELPDQSAFDDVKDIEETLGIDGNTDDDDDPIAEVNI</sequence>
<keyword evidence="2" id="KW-0547">Nucleotide-binding</keyword>
<dbReference type="EMBL" id="OR769222">
    <property type="protein sequence ID" value="WQJ52942.1"/>
    <property type="molecule type" value="Genomic_DNA"/>
</dbReference>
<dbReference type="Gene3D" id="3.40.50.300">
    <property type="entry name" value="P-loop containing nucleotide triphosphate hydrolases"/>
    <property type="match status" value="1"/>
</dbReference>
<dbReference type="InterPro" id="IPR013765">
    <property type="entry name" value="DNA_recomb/repair_RecA"/>
</dbReference>
<comment type="similarity">
    <text evidence="1">Belongs to the RecA family.</text>
</comment>
<dbReference type="SUPFAM" id="SSF52540">
    <property type="entry name" value="P-loop containing nucleoside triphosphate hydrolases"/>
    <property type="match status" value="1"/>
</dbReference>
<accession>A0ABZ0Z186</accession>
<evidence type="ECO:0000259" key="5">
    <source>
        <dbReference type="SMART" id="SM00382"/>
    </source>
</evidence>
<evidence type="ECO:0000256" key="2">
    <source>
        <dbReference type="ARBA" id="ARBA00022741"/>
    </source>
</evidence>
<keyword evidence="7" id="KW-1185">Reference proteome</keyword>
<name>A0ABZ0Z186_9CAUD</name>
<reference evidence="6 7" key="1">
    <citation type="submission" date="2023-11" db="EMBL/GenBank/DDBJ databases">
        <authorList>
            <person name="Cook R."/>
            <person name="Crisci M."/>
            <person name="Pye H."/>
            <person name="Adriaenssens E."/>
            <person name="Santini J."/>
        </authorList>
    </citation>
    <scope>NUCLEOTIDE SEQUENCE [LARGE SCALE GENOMIC DNA]</scope>
    <source>
        <strain evidence="6">Lak_Megaphage_RVC_JS4_GC31</strain>
    </source>
</reference>
<dbReference type="Proteomes" id="UP001349343">
    <property type="component" value="Segment"/>
</dbReference>
<evidence type="ECO:0000313" key="7">
    <source>
        <dbReference type="Proteomes" id="UP001349343"/>
    </source>
</evidence>
<keyword evidence="3" id="KW-0067">ATP-binding</keyword>
<dbReference type="Pfam" id="PF00154">
    <property type="entry name" value="RecA_N"/>
    <property type="match status" value="1"/>
</dbReference>
<protein>
    <submittedName>
        <fullName evidence="6">UvsX-like recombinase</fullName>
    </submittedName>
</protein>
<evidence type="ECO:0000256" key="4">
    <source>
        <dbReference type="ARBA" id="ARBA00023172"/>
    </source>
</evidence>
<feature type="domain" description="AAA+ ATPase" evidence="5">
    <location>
        <begin position="65"/>
        <end position="239"/>
    </location>
</feature>
<organism evidence="6 7">
    <name type="scientific">phage Lak_Megaphage_RVC_JS4_GC31</name>
    <dbReference type="NCBI Taxonomy" id="3109228"/>
    <lineage>
        <taxon>Viruses</taxon>
        <taxon>Duplodnaviria</taxon>
        <taxon>Heunggongvirae</taxon>
        <taxon>Uroviricota</taxon>
        <taxon>Caudoviricetes</taxon>
        <taxon>Caudoviricetes code 15 clade</taxon>
    </lineage>
</organism>
<dbReference type="PANTHER" id="PTHR45900:SF1">
    <property type="entry name" value="MITOCHONDRIAL DNA REPAIR PROTEIN RECA HOMOLOG-RELATED"/>
    <property type="match status" value="1"/>
</dbReference>
<dbReference type="InterPro" id="IPR027417">
    <property type="entry name" value="P-loop_NTPase"/>
</dbReference>